<reference evidence="2 3" key="1">
    <citation type="submission" date="2020-08" db="EMBL/GenBank/DDBJ databases">
        <title>Sequencing the genomes of 1000 actinobacteria strains.</title>
        <authorList>
            <person name="Klenk H.-P."/>
        </authorList>
    </citation>
    <scope>NUCLEOTIDE SEQUENCE [LARGE SCALE GENOMIC DNA]</scope>
    <source>
        <strain evidence="2 3">DSM 45790</strain>
    </source>
</reference>
<dbReference type="EMBL" id="JACHBR010000001">
    <property type="protein sequence ID" value="MBB5628799.1"/>
    <property type="molecule type" value="Genomic_DNA"/>
</dbReference>
<dbReference type="AlphaFoldDB" id="A0A7W8Z796"/>
<evidence type="ECO:0000256" key="1">
    <source>
        <dbReference type="SAM" id="MobiDB-lite"/>
    </source>
</evidence>
<comment type="caution">
    <text evidence="2">The sequence shown here is derived from an EMBL/GenBank/DDBJ whole genome shotgun (WGS) entry which is preliminary data.</text>
</comment>
<sequence>MDMLLIGIGTGGGGARQDGMPERADLMGSVDVHGREVATGILILDRPTRMAQLRGEGAGLLQALAAAAKKQPAQHTHDRTRRRTAGVKAGGDQGVTPVRTPTP</sequence>
<accession>A0A7W8Z796</accession>
<gene>
    <name evidence="2" type="ORF">BJ981_004498</name>
</gene>
<evidence type="ECO:0000313" key="3">
    <source>
        <dbReference type="Proteomes" id="UP000588112"/>
    </source>
</evidence>
<evidence type="ECO:0000313" key="2">
    <source>
        <dbReference type="EMBL" id="MBB5628799.1"/>
    </source>
</evidence>
<dbReference type="Proteomes" id="UP000588112">
    <property type="component" value="Unassembled WGS sequence"/>
</dbReference>
<name>A0A7W8Z796_9ACTN</name>
<dbReference type="RefSeq" id="WP_184613475.1">
    <property type="nucleotide sequence ID" value="NZ_BOOS01000002.1"/>
</dbReference>
<keyword evidence="3" id="KW-1185">Reference proteome</keyword>
<feature type="region of interest" description="Disordered" evidence="1">
    <location>
        <begin position="68"/>
        <end position="103"/>
    </location>
</feature>
<proteinExistence type="predicted"/>
<organism evidence="2 3">
    <name type="scientific">Sphaerisporangium krabiense</name>
    <dbReference type="NCBI Taxonomy" id="763782"/>
    <lineage>
        <taxon>Bacteria</taxon>
        <taxon>Bacillati</taxon>
        <taxon>Actinomycetota</taxon>
        <taxon>Actinomycetes</taxon>
        <taxon>Streptosporangiales</taxon>
        <taxon>Streptosporangiaceae</taxon>
        <taxon>Sphaerisporangium</taxon>
    </lineage>
</organism>
<protein>
    <submittedName>
        <fullName evidence="2">Uncharacterized protein</fullName>
    </submittedName>
</protein>